<dbReference type="AlphaFoldDB" id="A0A6G3WWB5"/>
<keyword evidence="1" id="KW-0472">Membrane</keyword>
<proteinExistence type="predicted"/>
<evidence type="ECO:0000313" key="2">
    <source>
        <dbReference type="EMBL" id="NEE09590.1"/>
    </source>
</evidence>
<name>A0A6G3WWB5_9ACTN</name>
<protein>
    <submittedName>
        <fullName evidence="2">Uncharacterized protein</fullName>
    </submittedName>
</protein>
<comment type="caution">
    <text evidence="2">The sequence shown here is derived from an EMBL/GenBank/DDBJ whole genome shotgun (WGS) entry which is preliminary data.</text>
</comment>
<dbReference type="EMBL" id="JAAGMN010002457">
    <property type="protein sequence ID" value="NEE09590.1"/>
    <property type="molecule type" value="Genomic_DNA"/>
</dbReference>
<feature type="transmembrane region" description="Helical" evidence="1">
    <location>
        <begin position="66"/>
        <end position="86"/>
    </location>
</feature>
<keyword evidence="1" id="KW-0812">Transmembrane</keyword>
<keyword evidence="1" id="KW-1133">Transmembrane helix</keyword>
<gene>
    <name evidence="2" type="ORF">G3M58_24445</name>
</gene>
<organism evidence="2">
    <name type="scientific">Streptomyces sp. SID7499</name>
    <dbReference type="NCBI Taxonomy" id="2706086"/>
    <lineage>
        <taxon>Bacteria</taxon>
        <taxon>Bacillati</taxon>
        <taxon>Actinomycetota</taxon>
        <taxon>Actinomycetes</taxon>
        <taxon>Kitasatosporales</taxon>
        <taxon>Streptomycetaceae</taxon>
        <taxon>Streptomyces</taxon>
    </lineage>
</organism>
<accession>A0A6G3WWB5</accession>
<reference evidence="2" key="1">
    <citation type="submission" date="2020-01" db="EMBL/GenBank/DDBJ databases">
        <title>Insect and environment-associated Actinomycetes.</title>
        <authorList>
            <person name="Currrie C."/>
            <person name="Chevrette M."/>
            <person name="Carlson C."/>
            <person name="Stubbendieck R."/>
            <person name="Wendt-Pienkowski E."/>
        </authorList>
    </citation>
    <scope>NUCLEOTIDE SEQUENCE</scope>
    <source>
        <strain evidence="2">SID7499</strain>
    </source>
</reference>
<evidence type="ECO:0000256" key="1">
    <source>
        <dbReference type="SAM" id="Phobius"/>
    </source>
</evidence>
<sequence length="112" mass="11771">MIALILCAVIHGVPEETHGSVPVPTVSSAMAAGGEPHGPHAPHGAEDCAMDVVIRTAAQSIEDLPLAALAVVVLVAMSVAVGRRPVVRQESRRRRSARTGRVALVVTSRWRI</sequence>